<dbReference type="EMBL" id="CASHTH010000450">
    <property type="protein sequence ID" value="CAI8001733.1"/>
    <property type="molecule type" value="Genomic_DNA"/>
</dbReference>
<organism evidence="2 3">
    <name type="scientific">Geodia barretti</name>
    <name type="common">Barrett's horny sponge</name>
    <dbReference type="NCBI Taxonomy" id="519541"/>
    <lineage>
        <taxon>Eukaryota</taxon>
        <taxon>Metazoa</taxon>
        <taxon>Porifera</taxon>
        <taxon>Demospongiae</taxon>
        <taxon>Heteroscleromorpha</taxon>
        <taxon>Tetractinellida</taxon>
        <taxon>Astrophorina</taxon>
        <taxon>Geodiidae</taxon>
        <taxon>Geodia</taxon>
    </lineage>
</organism>
<evidence type="ECO:0000313" key="2">
    <source>
        <dbReference type="EMBL" id="CAI8001733.1"/>
    </source>
</evidence>
<keyword evidence="3" id="KW-1185">Reference proteome</keyword>
<sequence>MVELTYQKGSVDGIIGVVQRRNPIVGTEIVGNITPAPQSIDHSSSSSSSSGNQVGRKGDGTGLCGTLTALCTLDGSIKLLKDENKQWELQVDHSIFSLHCLDTTGSTVAKAGMFHVWFTLHSTVKSSSIATSLFLPYLPPTCFSLSKLTIFQWKSDKNGTHSLMCRKGLTFVTASTHHIHNHECFALIL</sequence>
<accession>A0AA35R2L7</accession>
<protein>
    <submittedName>
        <fullName evidence="2">Uncharacterized protein</fullName>
    </submittedName>
</protein>
<evidence type="ECO:0000313" key="3">
    <source>
        <dbReference type="Proteomes" id="UP001174909"/>
    </source>
</evidence>
<name>A0AA35R2L7_GEOBA</name>
<gene>
    <name evidence="2" type="ORF">GBAR_LOCUS3254</name>
</gene>
<dbReference type="InterPro" id="IPR031793">
    <property type="entry name" value="KICSTOR_ITFG2"/>
</dbReference>
<dbReference type="Pfam" id="PF15907">
    <property type="entry name" value="Itfg2"/>
    <property type="match status" value="1"/>
</dbReference>
<evidence type="ECO:0000256" key="1">
    <source>
        <dbReference type="SAM" id="MobiDB-lite"/>
    </source>
</evidence>
<dbReference type="AlphaFoldDB" id="A0AA35R2L7"/>
<comment type="caution">
    <text evidence="2">The sequence shown here is derived from an EMBL/GenBank/DDBJ whole genome shotgun (WGS) entry which is preliminary data.</text>
</comment>
<dbReference type="Proteomes" id="UP001174909">
    <property type="component" value="Unassembled WGS sequence"/>
</dbReference>
<reference evidence="2" key="1">
    <citation type="submission" date="2023-03" db="EMBL/GenBank/DDBJ databases">
        <authorList>
            <person name="Steffen K."/>
            <person name="Cardenas P."/>
        </authorList>
    </citation>
    <scope>NUCLEOTIDE SEQUENCE</scope>
</reference>
<feature type="region of interest" description="Disordered" evidence="1">
    <location>
        <begin position="35"/>
        <end position="57"/>
    </location>
</feature>
<proteinExistence type="predicted"/>